<protein>
    <submittedName>
        <fullName evidence="2">Uncharacterized protein</fullName>
    </submittedName>
</protein>
<dbReference type="KEGG" id="eus:EUTSA_v10015067mg"/>
<sequence>MDRASLLIILCIFFDLTAANKTPDKLNLAVESPMIFPLSYSSLPPRVEDLRRRRLQQSQLPNAHMKLYDDLCANGFEFRIIRYLFVEEDDLQKLTHDVVKSIRFSSALIKV</sequence>
<evidence type="ECO:0000313" key="3">
    <source>
        <dbReference type="Proteomes" id="UP000030689"/>
    </source>
</evidence>
<feature type="signal peptide" evidence="1">
    <location>
        <begin position="1"/>
        <end position="19"/>
    </location>
</feature>
<evidence type="ECO:0000313" key="2">
    <source>
        <dbReference type="EMBL" id="ESQ43092.1"/>
    </source>
</evidence>
<reference evidence="2 3" key="1">
    <citation type="journal article" date="2013" name="Front. Plant Sci.">
        <title>The Reference Genome of the Halophytic Plant Eutrema salsugineum.</title>
        <authorList>
            <person name="Yang R."/>
            <person name="Jarvis D.E."/>
            <person name="Chen H."/>
            <person name="Beilstein M.A."/>
            <person name="Grimwood J."/>
            <person name="Jenkins J."/>
            <person name="Shu S."/>
            <person name="Prochnik S."/>
            <person name="Xin M."/>
            <person name="Ma C."/>
            <person name="Schmutz J."/>
            <person name="Wing R.A."/>
            <person name="Mitchell-Olds T."/>
            <person name="Schumaker K.S."/>
            <person name="Wang X."/>
        </authorList>
    </citation>
    <scope>NUCLEOTIDE SEQUENCE [LARGE SCALE GENOMIC DNA]</scope>
</reference>
<feature type="chain" id="PRO_5004723602" evidence="1">
    <location>
        <begin position="20"/>
        <end position="111"/>
    </location>
</feature>
<proteinExistence type="predicted"/>
<keyword evidence="1" id="KW-0732">Signal</keyword>
<dbReference type="AlphaFoldDB" id="V4LKX3"/>
<dbReference type="Proteomes" id="UP000030689">
    <property type="component" value="Unassembled WGS sequence"/>
</dbReference>
<evidence type="ECO:0000256" key="1">
    <source>
        <dbReference type="SAM" id="SignalP"/>
    </source>
</evidence>
<keyword evidence="3" id="KW-1185">Reference proteome</keyword>
<name>V4LKX3_EUTSA</name>
<dbReference type="eggNOG" id="KOG1339">
    <property type="taxonomic scope" value="Eukaryota"/>
</dbReference>
<dbReference type="EMBL" id="KI517464">
    <property type="protein sequence ID" value="ESQ43092.1"/>
    <property type="molecule type" value="Genomic_DNA"/>
</dbReference>
<dbReference type="Gramene" id="ESQ43092">
    <property type="protein sequence ID" value="ESQ43092"/>
    <property type="gene ID" value="EUTSA_v10015067mg"/>
</dbReference>
<accession>V4LKX3</accession>
<gene>
    <name evidence="2" type="ORF">EUTSA_v10015067mg</name>
</gene>
<organism evidence="2 3">
    <name type="scientific">Eutrema salsugineum</name>
    <name type="common">Saltwater cress</name>
    <name type="synonym">Sisymbrium salsugineum</name>
    <dbReference type="NCBI Taxonomy" id="72664"/>
    <lineage>
        <taxon>Eukaryota</taxon>
        <taxon>Viridiplantae</taxon>
        <taxon>Streptophyta</taxon>
        <taxon>Embryophyta</taxon>
        <taxon>Tracheophyta</taxon>
        <taxon>Spermatophyta</taxon>
        <taxon>Magnoliopsida</taxon>
        <taxon>eudicotyledons</taxon>
        <taxon>Gunneridae</taxon>
        <taxon>Pentapetalae</taxon>
        <taxon>rosids</taxon>
        <taxon>malvids</taxon>
        <taxon>Brassicales</taxon>
        <taxon>Brassicaceae</taxon>
        <taxon>Eutremeae</taxon>
        <taxon>Eutrema</taxon>
    </lineage>
</organism>